<dbReference type="EMBL" id="FNIC01000004">
    <property type="protein sequence ID" value="SDN73976.1"/>
    <property type="molecule type" value="Genomic_DNA"/>
</dbReference>
<dbReference type="Pfam" id="PF07858">
    <property type="entry name" value="LEH"/>
    <property type="match status" value="1"/>
</dbReference>
<dbReference type="AlphaFoldDB" id="A0A1H0DVB3"/>
<keyword evidence="2" id="KW-0378">Hydrolase</keyword>
<evidence type="ECO:0000313" key="2">
    <source>
        <dbReference type="EMBL" id="SDN73976.1"/>
    </source>
</evidence>
<sequence>MTESAQVVRDLLSLLADGQSDAAIALLHEDVEWRNSGLPTVRGRSRVGGLLRDMEKRGVGFEARMHHVAADGDIVLTDRTDVLRYGRFETEFWVCGTFRVSDGLVVLWDDHFSEANFLGASLKGLALALLPGRK</sequence>
<dbReference type="InterPro" id="IPR032710">
    <property type="entry name" value="NTF2-like_dom_sf"/>
</dbReference>
<dbReference type="GO" id="GO:0016787">
    <property type="term" value="F:hydrolase activity"/>
    <property type="evidence" value="ECO:0007669"/>
    <property type="project" value="UniProtKB-KW"/>
</dbReference>
<evidence type="ECO:0000313" key="3">
    <source>
        <dbReference type="Proteomes" id="UP000199004"/>
    </source>
</evidence>
<dbReference type="Gene3D" id="3.10.450.50">
    <property type="match status" value="1"/>
</dbReference>
<reference evidence="2 3" key="1">
    <citation type="submission" date="2016-10" db="EMBL/GenBank/DDBJ databases">
        <authorList>
            <person name="de Groot N.N."/>
        </authorList>
    </citation>
    <scope>NUCLEOTIDE SEQUENCE [LARGE SCALE GENOMIC DNA]</scope>
    <source>
        <strain evidence="2 3">CGMCC 1.11147</strain>
    </source>
</reference>
<gene>
    <name evidence="2" type="ORF">SAMN05192576_2677</name>
</gene>
<name>A0A1H0DVB3_9ACTN</name>
<keyword evidence="3" id="KW-1185">Reference proteome</keyword>
<protein>
    <submittedName>
        <fullName evidence="2">Limonene-1,2-epoxide hydrolase</fullName>
    </submittedName>
</protein>
<dbReference type="Proteomes" id="UP000199004">
    <property type="component" value="Unassembled WGS sequence"/>
</dbReference>
<proteinExistence type="predicted"/>
<dbReference type="InterPro" id="IPR013100">
    <property type="entry name" value="LEH"/>
</dbReference>
<dbReference type="SUPFAM" id="SSF54427">
    <property type="entry name" value="NTF2-like"/>
    <property type="match status" value="1"/>
</dbReference>
<evidence type="ECO:0000259" key="1">
    <source>
        <dbReference type="Pfam" id="PF07858"/>
    </source>
</evidence>
<organism evidence="2 3">
    <name type="scientific">Nocardioides szechwanensis</name>
    <dbReference type="NCBI Taxonomy" id="1005944"/>
    <lineage>
        <taxon>Bacteria</taxon>
        <taxon>Bacillati</taxon>
        <taxon>Actinomycetota</taxon>
        <taxon>Actinomycetes</taxon>
        <taxon>Propionibacteriales</taxon>
        <taxon>Nocardioidaceae</taxon>
        <taxon>Nocardioides</taxon>
    </lineage>
</organism>
<feature type="domain" description="Limonene-1,2-epoxide hydrolase" evidence="1">
    <location>
        <begin position="3"/>
        <end position="119"/>
    </location>
</feature>
<dbReference type="RefSeq" id="WP_091025308.1">
    <property type="nucleotide sequence ID" value="NZ_BKAE01000013.1"/>
</dbReference>
<dbReference type="STRING" id="1005944.SAMN05192576_2677"/>
<accession>A0A1H0DVB3</accession>
<dbReference type="OrthoDB" id="9781757at2"/>